<dbReference type="InterPro" id="IPR050250">
    <property type="entry name" value="Macrolide_Exporter_MacB"/>
</dbReference>
<keyword evidence="11" id="KW-1185">Reference proteome</keyword>
<evidence type="ECO:0000256" key="3">
    <source>
        <dbReference type="ARBA" id="ARBA00022692"/>
    </source>
</evidence>
<evidence type="ECO:0000256" key="6">
    <source>
        <dbReference type="ARBA" id="ARBA00038076"/>
    </source>
</evidence>
<dbReference type="PANTHER" id="PTHR30572">
    <property type="entry name" value="MEMBRANE COMPONENT OF TRANSPORTER-RELATED"/>
    <property type="match status" value="1"/>
</dbReference>
<comment type="subcellular location">
    <subcellularLocation>
        <location evidence="1">Cell membrane</location>
        <topology evidence="1">Multi-pass membrane protein</topology>
    </subcellularLocation>
</comment>
<protein>
    <submittedName>
        <fullName evidence="10">Putative ABC transport system permease protein</fullName>
    </submittedName>
</protein>
<dbReference type="EMBL" id="FXAY01000002">
    <property type="protein sequence ID" value="SMG26290.1"/>
    <property type="molecule type" value="Genomic_DNA"/>
</dbReference>
<dbReference type="AlphaFoldDB" id="A0A1X7JFH9"/>
<evidence type="ECO:0000256" key="2">
    <source>
        <dbReference type="ARBA" id="ARBA00022475"/>
    </source>
</evidence>
<evidence type="ECO:0000313" key="11">
    <source>
        <dbReference type="Proteomes" id="UP000193244"/>
    </source>
</evidence>
<evidence type="ECO:0000259" key="8">
    <source>
        <dbReference type="Pfam" id="PF02687"/>
    </source>
</evidence>
<evidence type="ECO:0000256" key="1">
    <source>
        <dbReference type="ARBA" id="ARBA00004651"/>
    </source>
</evidence>
<dbReference type="PANTHER" id="PTHR30572:SF4">
    <property type="entry name" value="ABC TRANSPORTER PERMEASE YTRF"/>
    <property type="match status" value="1"/>
</dbReference>
<dbReference type="STRING" id="150121.SAMN06296010_1307"/>
<feature type="domain" description="MacB-like periplasmic core" evidence="9">
    <location>
        <begin position="27"/>
        <end position="214"/>
    </location>
</feature>
<gene>
    <name evidence="10" type="ORF">SAMN06296010_1307</name>
</gene>
<keyword evidence="4 7" id="KW-1133">Transmembrane helix</keyword>
<proteinExistence type="inferred from homology"/>
<accession>A0A1X7JFH9</accession>
<feature type="transmembrane region" description="Helical" evidence="7">
    <location>
        <begin position="26"/>
        <end position="50"/>
    </location>
</feature>
<dbReference type="InterPro" id="IPR025857">
    <property type="entry name" value="MacB_PCD"/>
</dbReference>
<feature type="domain" description="ABC3 transporter permease C-terminal" evidence="8">
    <location>
        <begin position="299"/>
        <end position="415"/>
    </location>
</feature>
<evidence type="ECO:0000256" key="7">
    <source>
        <dbReference type="SAM" id="Phobius"/>
    </source>
</evidence>
<evidence type="ECO:0000259" key="9">
    <source>
        <dbReference type="Pfam" id="PF12704"/>
    </source>
</evidence>
<keyword evidence="5 7" id="KW-0472">Membrane</keyword>
<dbReference type="OrthoDB" id="3510103at2"/>
<dbReference type="Pfam" id="PF02687">
    <property type="entry name" value="FtsX"/>
    <property type="match status" value="1"/>
</dbReference>
<keyword evidence="2" id="KW-1003">Cell membrane</keyword>
<name>A0A1X7JFH9_9MICO</name>
<evidence type="ECO:0000313" key="10">
    <source>
        <dbReference type="EMBL" id="SMG26290.1"/>
    </source>
</evidence>
<dbReference type="Proteomes" id="UP000193244">
    <property type="component" value="Unassembled WGS sequence"/>
</dbReference>
<dbReference type="InterPro" id="IPR003838">
    <property type="entry name" value="ABC3_permease_C"/>
</dbReference>
<feature type="transmembrane region" description="Helical" evidence="7">
    <location>
        <begin position="386"/>
        <end position="414"/>
    </location>
</feature>
<comment type="similarity">
    <text evidence="6">Belongs to the ABC-4 integral membrane protein family.</text>
</comment>
<dbReference type="GO" id="GO:0022857">
    <property type="term" value="F:transmembrane transporter activity"/>
    <property type="evidence" value="ECO:0007669"/>
    <property type="project" value="TreeGrafter"/>
</dbReference>
<dbReference type="Pfam" id="PF12704">
    <property type="entry name" value="MacB_PCD"/>
    <property type="match status" value="1"/>
</dbReference>
<feature type="transmembrane region" description="Helical" evidence="7">
    <location>
        <begin position="294"/>
        <end position="319"/>
    </location>
</feature>
<organism evidence="10 11">
    <name type="scientific">Agreia pratensis</name>
    <dbReference type="NCBI Taxonomy" id="150121"/>
    <lineage>
        <taxon>Bacteria</taxon>
        <taxon>Bacillati</taxon>
        <taxon>Actinomycetota</taxon>
        <taxon>Actinomycetes</taxon>
        <taxon>Micrococcales</taxon>
        <taxon>Microbacteriaceae</taxon>
        <taxon>Agreia</taxon>
    </lineage>
</organism>
<evidence type="ECO:0000256" key="5">
    <source>
        <dbReference type="ARBA" id="ARBA00023136"/>
    </source>
</evidence>
<evidence type="ECO:0000256" key="4">
    <source>
        <dbReference type="ARBA" id="ARBA00022989"/>
    </source>
</evidence>
<dbReference type="GO" id="GO:0005886">
    <property type="term" value="C:plasma membrane"/>
    <property type="evidence" value="ECO:0007669"/>
    <property type="project" value="UniProtKB-SubCell"/>
</dbReference>
<reference evidence="11" key="1">
    <citation type="submission" date="2017-04" db="EMBL/GenBank/DDBJ databases">
        <authorList>
            <person name="Varghese N."/>
            <person name="Submissions S."/>
        </authorList>
    </citation>
    <scope>NUCLEOTIDE SEQUENCE [LARGE SCALE GENOMIC DNA]</scope>
    <source>
        <strain evidence="11">VKM Ac-2510</strain>
    </source>
</reference>
<dbReference type="RefSeq" id="WP_139824778.1">
    <property type="nucleotide sequence ID" value="NZ_FXAY01000002.1"/>
</dbReference>
<keyword evidence="3 7" id="KW-0812">Transmembrane</keyword>
<sequence>MKRAFTSLVGAVIEAWQELRVHRTRVLLSLIGVAVAVCSLTTVVALGGIVQQANQELSERQSGRPASLFVSAYSNQGTAIDSATMDATWAETLARYDITYGSRVMQTTQAVPFTTGVVDVQTQAVDQPYGEMHRVRLTEGEWFTADDAAGLAPALVVNQIFWERLGSPELRTHPTVELGAQGGKPGTTAVIVGVYPVASYETDPAMFMLADQLSAMTAARPSAAVQDPYGGGGGSTQYEMWVPPAISEQLMEVVKRDFTSALATPGGGTGDVQVDVYRQDYAQYGDDPFLVTKLVVGGIAVLVLLLGALGLVNIALVTVKQRVREIGIRRSFGATAGRVFFSVMMESVVATIAAGAAGVIASVLLVQNPWTMDLIGQGLVSDFPPFPAEAAVLGLVAATAVGALAGLLPALVAVRVKVIDAIRY</sequence>
<feature type="transmembrane region" description="Helical" evidence="7">
    <location>
        <begin position="339"/>
        <end position="366"/>
    </location>
</feature>